<evidence type="ECO:0000313" key="2">
    <source>
        <dbReference type="EMBL" id="ATO43305.1"/>
    </source>
</evidence>
<keyword evidence="3" id="KW-1185">Reference proteome</keyword>
<feature type="compositionally biased region" description="Basic and acidic residues" evidence="1">
    <location>
        <begin position="61"/>
        <end position="71"/>
    </location>
</feature>
<gene>
    <name evidence="2" type="ORF">LC20004_05030</name>
</gene>
<evidence type="ECO:0000256" key="1">
    <source>
        <dbReference type="SAM" id="MobiDB-lite"/>
    </source>
</evidence>
<dbReference type="Proteomes" id="UP000223559">
    <property type="component" value="Chromosome"/>
</dbReference>
<dbReference type="RefSeq" id="WP_010013096.1">
    <property type="nucleotide sequence ID" value="NZ_AEOS01000104.1"/>
</dbReference>
<reference evidence="2 3" key="1">
    <citation type="submission" date="2016-10" db="EMBL/GenBank/DDBJ databases">
        <title>The whole genome sequencing and assembly of L. cotyniformis subsp. torquens DSM 20004 strain.</title>
        <authorList>
            <person name="Park M.-K."/>
            <person name="Lee Y.-J."/>
            <person name="Yi H."/>
            <person name="Bahn Y.-S."/>
            <person name="Kim J.F."/>
            <person name="Lee D.-W."/>
        </authorList>
    </citation>
    <scope>NUCLEOTIDE SEQUENCE [LARGE SCALE GENOMIC DNA]</scope>
    <source>
        <strain evidence="2 3">DSM 20004</strain>
    </source>
</reference>
<feature type="region of interest" description="Disordered" evidence="1">
    <location>
        <begin position="45"/>
        <end position="78"/>
    </location>
</feature>
<sequence>MNLSVDLTNEADIKQSIIILQGLIGGQPATIAGEQIVSGTVSANKIAPNTNTDTDTPDSAHGVDFEAEPKANQKKAPAEVTNVKAIEDTVKDDIAKVTKEMVQKRMKTMLREQKRAEMVEALSEFGVKKLSEMTADAYPKFYTKMGELL</sequence>
<proteinExistence type="predicted"/>
<evidence type="ECO:0000313" key="3">
    <source>
        <dbReference type="Proteomes" id="UP000223559"/>
    </source>
</evidence>
<dbReference type="KEGG" id="lcy:LC20004_05030"/>
<organism evidence="2 3">
    <name type="scientific">Loigolactobacillus coryniformis subsp. torquens DSM 20004 = KCTC 3535</name>
    <dbReference type="NCBI Taxonomy" id="1423822"/>
    <lineage>
        <taxon>Bacteria</taxon>
        <taxon>Bacillati</taxon>
        <taxon>Bacillota</taxon>
        <taxon>Bacilli</taxon>
        <taxon>Lactobacillales</taxon>
        <taxon>Lactobacillaceae</taxon>
        <taxon>Loigolactobacillus</taxon>
    </lineage>
</organism>
<name>A0A2D1KMC4_9LACO</name>
<dbReference type="EMBL" id="CP017697">
    <property type="protein sequence ID" value="ATO43305.1"/>
    <property type="molecule type" value="Genomic_DNA"/>
</dbReference>
<accession>A0A2D1KMC4</accession>
<protein>
    <submittedName>
        <fullName evidence="2">Uncharacterized protein</fullName>
    </submittedName>
</protein>
<dbReference type="AlphaFoldDB" id="A0A2D1KMC4"/>